<evidence type="ECO:0000259" key="2">
    <source>
        <dbReference type="PROSITE" id="PS51819"/>
    </source>
</evidence>
<name>X6P650_RETFI</name>
<protein>
    <submittedName>
        <fullName evidence="3">Putative lactoylglutathione lyase</fullName>
    </submittedName>
</protein>
<dbReference type="PANTHER" id="PTHR21366">
    <property type="entry name" value="GLYOXALASE FAMILY PROTEIN"/>
    <property type="match status" value="1"/>
</dbReference>
<comment type="caution">
    <text evidence="3">The sequence shown here is derived from an EMBL/GenBank/DDBJ whole genome shotgun (WGS) entry which is preliminary data.</text>
</comment>
<dbReference type="Gene3D" id="3.10.180.10">
    <property type="entry name" value="2,3-Dihydroxybiphenyl 1,2-Dioxygenase, domain 1"/>
    <property type="match status" value="1"/>
</dbReference>
<organism evidence="3 4">
    <name type="scientific">Reticulomyxa filosa</name>
    <dbReference type="NCBI Taxonomy" id="46433"/>
    <lineage>
        <taxon>Eukaryota</taxon>
        <taxon>Sar</taxon>
        <taxon>Rhizaria</taxon>
        <taxon>Retaria</taxon>
        <taxon>Foraminifera</taxon>
        <taxon>Monothalamids</taxon>
        <taxon>Reticulomyxidae</taxon>
        <taxon>Reticulomyxa</taxon>
    </lineage>
</organism>
<sequence>MLAVTKTLLKQKYAWPFQKSPLPMRRHFVNTKDDIMCSLDHLVLTVKDLNKSINFYQTYLGMRYVRFGNKENYRHALHFGNTKINLHLQGHEIEPKAQNALPGSQDLCFIVSRDIYELKKRLEIDNIKIIEGPVERTGANGPILSIYCRDPDMNLIELSNYNKKILHFVITVKSNEQRQKKILLEKYQLVIILHINEDI</sequence>
<dbReference type="GO" id="GO:0016829">
    <property type="term" value="F:lyase activity"/>
    <property type="evidence" value="ECO:0007669"/>
    <property type="project" value="UniProtKB-KW"/>
</dbReference>
<dbReference type="Pfam" id="PF00903">
    <property type="entry name" value="Glyoxalase"/>
    <property type="match status" value="1"/>
</dbReference>
<dbReference type="InterPro" id="IPR029068">
    <property type="entry name" value="Glyas_Bleomycin-R_OHBP_Dase"/>
</dbReference>
<reference evidence="3 4" key="1">
    <citation type="journal article" date="2013" name="Curr. Biol.">
        <title>The Genome of the Foraminiferan Reticulomyxa filosa.</title>
        <authorList>
            <person name="Glockner G."/>
            <person name="Hulsmann N."/>
            <person name="Schleicher M."/>
            <person name="Noegel A.A."/>
            <person name="Eichinger L."/>
            <person name="Gallinger C."/>
            <person name="Pawlowski J."/>
            <person name="Sierra R."/>
            <person name="Euteneuer U."/>
            <person name="Pillet L."/>
            <person name="Moustafa A."/>
            <person name="Platzer M."/>
            <person name="Groth M."/>
            <person name="Szafranski K."/>
            <person name="Schliwa M."/>
        </authorList>
    </citation>
    <scope>NUCLEOTIDE SEQUENCE [LARGE SCALE GENOMIC DNA]</scope>
</reference>
<evidence type="ECO:0000256" key="1">
    <source>
        <dbReference type="ARBA" id="ARBA00010363"/>
    </source>
</evidence>
<keyword evidence="4" id="KW-1185">Reference proteome</keyword>
<dbReference type="PROSITE" id="PS51819">
    <property type="entry name" value="VOC"/>
    <property type="match status" value="1"/>
</dbReference>
<dbReference type="Proteomes" id="UP000023152">
    <property type="component" value="Unassembled WGS sequence"/>
</dbReference>
<dbReference type="InterPro" id="IPR004360">
    <property type="entry name" value="Glyas_Fos-R_dOase_dom"/>
</dbReference>
<dbReference type="CDD" id="cd07253">
    <property type="entry name" value="GLOD5"/>
    <property type="match status" value="1"/>
</dbReference>
<dbReference type="InterPro" id="IPR050383">
    <property type="entry name" value="GlyoxalaseI/FosfomycinResist"/>
</dbReference>
<proteinExistence type="inferred from homology"/>
<accession>X6P650</accession>
<gene>
    <name evidence="3" type="ORF">RFI_03431</name>
</gene>
<dbReference type="EMBL" id="ASPP01003201">
    <property type="protein sequence ID" value="ETO33671.1"/>
    <property type="molecule type" value="Genomic_DNA"/>
</dbReference>
<comment type="similarity">
    <text evidence="1">Belongs to the glyoxalase I family.</text>
</comment>
<keyword evidence="3" id="KW-0456">Lyase</keyword>
<dbReference type="InterPro" id="IPR037523">
    <property type="entry name" value="VOC_core"/>
</dbReference>
<dbReference type="SUPFAM" id="SSF54593">
    <property type="entry name" value="Glyoxalase/Bleomycin resistance protein/Dihydroxybiphenyl dioxygenase"/>
    <property type="match status" value="1"/>
</dbReference>
<dbReference type="OrthoDB" id="5371818at2759"/>
<evidence type="ECO:0000313" key="4">
    <source>
        <dbReference type="Proteomes" id="UP000023152"/>
    </source>
</evidence>
<dbReference type="PANTHER" id="PTHR21366:SF14">
    <property type="entry name" value="GLYOXALASE DOMAIN-CONTAINING PROTEIN 5"/>
    <property type="match status" value="1"/>
</dbReference>
<feature type="domain" description="VOC" evidence="2">
    <location>
        <begin position="38"/>
        <end position="161"/>
    </location>
</feature>
<evidence type="ECO:0000313" key="3">
    <source>
        <dbReference type="EMBL" id="ETO33671.1"/>
    </source>
</evidence>
<dbReference type="AlphaFoldDB" id="X6P650"/>